<gene>
    <name evidence="2" type="ORF">ISP20_01475</name>
</gene>
<dbReference type="PROSITE" id="PS52015">
    <property type="entry name" value="TONB_CTD"/>
    <property type="match status" value="1"/>
</dbReference>
<keyword evidence="3" id="KW-1185">Reference proteome</keyword>
<dbReference type="Gene3D" id="3.30.1150.10">
    <property type="match status" value="1"/>
</dbReference>
<name>A0ABS2JLA4_9GAMM</name>
<protein>
    <recommendedName>
        <fullName evidence="1">TonB C-terminal domain-containing protein</fullName>
    </recommendedName>
</protein>
<evidence type="ECO:0000313" key="2">
    <source>
        <dbReference type="EMBL" id="MBM7119816.1"/>
    </source>
</evidence>
<sequence length="257" mass="28337">MQERAEASMLVTGSIDIAPDGTLSSMAIDHRQELPAEVASLIDRASAKWRFPADPSGDADTRHVTMTLRIVARTEPDGAYRSRIRGATFGDRKLDGQIRYKSRVSPRYPLFAYQNRISGDVYLLMRVDASGKVTDVAAEQVNLDTVTEASMQAQIRRIFAETCVNVAKYWTFDVTGAGNLADGAWLVRVPVHFGMVQDRATQNYGKWLVYVPGPHEPVRWLGKYNYPQPASNTDALPGGSLQPVQNQLAVIGPLDGE</sequence>
<dbReference type="Proteomes" id="UP001430065">
    <property type="component" value="Unassembled WGS sequence"/>
</dbReference>
<proteinExistence type="predicted"/>
<organism evidence="2 3">
    <name type="scientific">Dyella kyungheensis</name>
    <dbReference type="NCBI Taxonomy" id="1242174"/>
    <lineage>
        <taxon>Bacteria</taxon>
        <taxon>Pseudomonadati</taxon>
        <taxon>Pseudomonadota</taxon>
        <taxon>Gammaproteobacteria</taxon>
        <taxon>Lysobacterales</taxon>
        <taxon>Rhodanobacteraceae</taxon>
        <taxon>Dyella</taxon>
    </lineage>
</organism>
<dbReference type="InterPro" id="IPR037682">
    <property type="entry name" value="TonB_C"/>
</dbReference>
<dbReference type="SUPFAM" id="SSF74653">
    <property type="entry name" value="TolA/TonB C-terminal domain"/>
    <property type="match status" value="1"/>
</dbReference>
<feature type="domain" description="TonB C-terminal" evidence="1">
    <location>
        <begin position="93"/>
        <end position="202"/>
    </location>
</feature>
<dbReference type="EMBL" id="JADIKC010000001">
    <property type="protein sequence ID" value="MBM7119816.1"/>
    <property type="molecule type" value="Genomic_DNA"/>
</dbReference>
<evidence type="ECO:0000313" key="3">
    <source>
        <dbReference type="Proteomes" id="UP001430065"/>
    </source>
</evidence>
<evidence type="ECO:0000259" key="1">
    <source>
        <dbReference type="PROSITE" id="PS52015"/>
    </source>
</evidence>
<accession>A0ABS2JLA4</accession>
<comment type="caution">
    <text evidence="2">The sequence shown here is derived from an EMBL/GenBank/DDBJ whole genome shotgun (WGS) entry which is preliminary data.</text>
</comment>
<reference evidence="2 3" key="1">
    <citation type="submission" date="2020-10" db="EMBL/GenBank/DDBJ databases">
        <title>Phylogeny of dyella-like bacteria.</title>
        <authorList>
            <person name="Fu J."/>
        </authorList>
    </citation>
    <scope>NUCLEOTIDE SEQUENCE [LARGE SCALE GENOMIC DNA]</scope>
    <source>
        <strain evidence="2 3">THG-B117</strain>
    </source>
</reference>
<dbReference type="RefSeq" id="WP_204634278.1">
    <property type="nucleotide sequence ID" value="NZ_JADIKC010000001.1"/>
</dbReference>